<organism evidence="1 2">
    <name type="scientific">Bacillus cereus (strain Q1)</name>
    <dbReference type="NCBI Taxonomy" id="361100"/>
    <lineage>
        <taxon>Bacteria</taxon>
        <taxon>Bacillati</taxon>
        <taxon>Bacillota</taxon>
        <taxon>Bacilli</taxon>
        <taxon>Bacillales</taxon>
        <taxon>Bacillaceae</taxon>
        <taxon>Bacillus</taxon>
        <taxon>Bacillus cereus group</taxon>
    </lineage>
</organism>
<dbReference type="HOGENOM" id="CLU_3229139_0_0_9"/>
<protein>
    <submittedName>
        <fullName evidence="1">Uncharacterized protein</fullName>
    </submittedName>
</protein>
<gene>
    <name evidence="1" type="ordered locus">BCQ_3397</name>
</gene>
<dbReference type="EMBL" id="CP000227">
    <property type="protein sequence ID" value="ACM13825.1"/>
    <property type="molecule type" value="Genomic_DNA"/>
</dbReference>
<evidence type="ECO:0000313" key="1">
    <source>
        <dbReference type="EMBL" id="ACM13825.1"/>
    </source>
</evidence>
<reference evidence="1 2" key="1">
    <citation type="journal article" date="2009" name="J. Bacteriol.">
        <title>Complete genome sequence of the extremophilic Bacillus cereus strain Q1 with industrial applications.</title>
        <authorList>
            <person name="Xiong Z."/>
            <person name="Jiang Y."/>
            <person name="Qi D."/>
            <person name="Lu H."/>
            <person name="Yang F."/>
            <person name="Yang J."/>
            <person name="Chen L."/>
            <person name="Sun L."/>
            <person name="Xu X."/>
            <person name="Xue Y."/>
            <person name="Zhu Y."/>
            <person name="Jin Q."/>
        </authorList>
    </citation>
    <scope>NUCLEOTIDE SEQUENCE [LARGE SCALE GENOMIC DNA]</scope>
    <source>
        <strain evidence="1 2">Q1</strain>
    </source>
</reference>
<dbReference type="AlphaFoldDB" id="B9IUB5"/>
<proteinExistence type="predicted"/>
<dbReference type="Proteomes" id="UP000000441">
    <property type="component" value="Chromosome"/>
</dbReference>
<evidence type="ECO:0000313" key="2">
    <source>
        <dbReference type="Proteomes" id="UP000000441"/>
    </source>
</evidence>
<name>B9IUB5_BACCQ</name>
<sequence>MKFFARNNEFFIYKKEMCSLQMYGTIYGKNSFYPLSTHLNKGD</sequence>
<dbReference type="KEGG" id="bcq:BCQ_3397"/>
<accession>B9IUB5</accession>